<dbReference type="InterPro" id="IPR025540">
    <property type="entry name" value="FlK"/>
</dbReference>
<protein>
    <submittedName>
        <fullName evidence="4">Putative thioesterase</fullName>
    </submittedName>
</protein>
<dbReference type="Pfam" id="PF22636">
    <property type="entry name" value="FlK"/>
    <property type="match status" value="1"/>
</dbReference>
<evidence type="ECO:0000256" key="2">
    <source>
        <dbReference type="PIRSR" id="PIRSR014972-2"/>
    </source>
</evidence>
<feature type="active site" evidence="1">
    <location>
        <position position="34"/>
    </location>
</feature>
<dbReference type="InterPro" id="IPR054485">
    <property type="entry name" value="FlK-like_dom"/>
</dbReference>
<dbReference type="RefSeq" id="WP_142258140.1">
    <property type="nucleotide sequence ID" value="NZ_BMPV01000012.1"/>
</dbReference>
<evidence type="ECO:0000313" key="4">
    <source>
        <dbReference type="EMBL" id="TQM73889.1"/>
    </source>
</evidence>
<dbReference type="InterPro" id="IPR029069">
    <property type="entry name" value="HotDog_dom_sf"/>
</dbReference>
<feature type="binding site" evidence="2">
    <location>
        <position position="61"/>
    </location>
    <ligand>
        <name>substrate</name>
    </ligand>
</feature>
<organism evidence="4 5">
    <name type="scientific">Thermopolyspora flexuosa</name>
    <dbReference type="NCBI Taxonomy" id="103836"/>
    <lineage>
        <taxon>Bacteria</taxon>
        <taxon>Bacillati</taxon>
        <taxon>Actinomycetota</taxon>
        <taxon>Actinomycetes</taxon>
        <taxon>Streptosporangiales</taxon>
        <taxon>Streptosporangiaceae</taxon>
        <taxon>Thermopolyspora</taxon>
    </lineage>
</organism>
<feature type="active site" evidence="1">
    <location>
        <position position="42"/>
    </location>
</feature>
<gene>
    <name evidence="4" type="ORF">FHX40_0547</name>
</gene>
<feature type="binding site" evidence="2">
    <location>
        <position position="112"/>
    </location>
    <ligand>
        <name>substrate</name>
    </ligand>
</feature>
<dbReference type="AlphaFoldDB" id="A0A543ITI5"/>
<dbReference type="Proteomes" id="UP000319213">
    <property type="component" value="Unassembled WGS sequence"/>
</dbReference>
<reference evidence="4 5" key="1">
    <citation type="submission" date="2019-06" db="EMBL/GenBank/DDBJ databases">
        <title>Sequencing the genomes of 1000 actinobacteria strains.</title>
        <authorList>
            <person name="Klenk H.-P."/>
        </authorList>
    </citation>
    <scope>NUCLEOTIDE SEQUENCE [LARGE SCALE GENOMIC DNA]</scope>
    <source>
        <strain evidence="4 5">DSM 43186</strain>
    </source>
</reference>
<keyword evidence="5" id="KW-1185">Reference proteome</keyword>
<dbReference type="PANTHER" id="PTHR36934">
    <property type="entry name" value="BLR0278 PROTEIN"/>
    <property type="match status" value="1"/>
</dbReference>
<feature type="active site" evidence="1">
    <location>
        <position position="68"/>
    </location>
</feature>
<accession>A0A543ITI5</accession>
<dbReference type="PIRSF" id="PIRSF014972">
    <property type="entry name" value="FlK"/>
    <property type="match status" value="1"/>
</dbReference>
<dbReference type="EMBL" id="VFPQ01000001">
    <property type="protein sequence ID" value="TQM73889.1"/>
    <property type="molecule type" value="Genomic_DNA"/>
</dbReference>
<evidence type="ECO:0000256" key="1">
    <source>
        <dbReference type="PIRSR" id="PIRSR014972-1"/>
    </source>
</evidence>
<proteinExistence type="predicted"/>
<feature type="binding site" evidence="2">
    <location>
        <position position="61"/>
    </location>
    <ligand>
        <name>CoA</name>
        <dbReference type="ChEBI" id="CHEBI:57287"/>
    </ligand>
</feature>
<name>A0A543ITI5_9ACTN</name>
<sequence>MTLAPGLRTTVSIVVGDEDTAAVVGSGEVPVLATPRLLALAEAATVQALRDRLAPGQTSVGTRVELHHRAASPVGAPVEVTAELTEVDGRRLVFTVAAHQRDRLVADGTVERFVVDTERFLAKLQG</sequence>
<evidence type="ECO:0000259" key="3">
    <source>
        <dbReference type="Pfam" id="PF22636"/>
    </source>
</evidence>
<dbReference type="Gene3D" id="3.10.129.10">
    <property type="entry name" value="Hotdog Thioesterase"/>
    <property type="match status" value="1"/>
</dbReference>
<comment type="caution">
    <text evidence="4">The sequence shown here is derived from an EMBL/GenBank/DDBJ whole genome shotgun (WGS) entry which is preliminary data.</text>
</comment>
<dbReference type="PANTHER" id="PTHR36934:SF1">
    <property type="entry name" value="THIOESTERASE DOMAIN-CONTAINING PROTEIN"/>
    <property type="match status" value="1"/>
</dbReference>
<feature type="domain" description="Fluoroacetyl-CoA-specific thioesterase-like" evidence="3">
    <location>
        <begin position="15"/>
        <end position="118"/>
    </location>
</feature>
<dbReference type="SUPFAM" id="SSF54637">
    <property type="entry name" value="Thioesterase/thiol ester dehydrase-isomerase"/>
    <property type="match status" value="1"/>
</dbReference>
<dbReference type="OrthoDB" id="5243809at2"/>
<evidence type="ECO:0000313" key="5">
    <source>
        <dbReference type="Proteomes" id="UP000319213"/>
    </source>
</evidence>